<evidence type="ECO:0000256" key="8">
    <source>
        <dbReference type="SAM" id="MobiDB-lite"/>
    </source>
</evidence>
<keyword evidence="2" id="KW-0723">Serine/threonine-protein kinase</keyword>
<dbReference type="EMBL" id="BAAAGS010000026">
    <property type="protein sequence ID" value="GAA0536472.1"/>
    <property type="molecule type" value="Genomic_DNA"/>
</dbReference>
<dbReference type="RefSeq" id="WP_009947065.1">
    <property type="nucleotide sequence ID" value="NZ_BAAAGS010000026.1"/>
</dbReference>
<keyword evidence="4 7" id="KW-0547">Nucleotide-binding</keyword>
<keyword evidence="3" id="KW-0808">Transferase</keyword>
<dbReference type="EC" id="2.7.11.1" evidence="1"/>
<dbReference type="PANTHER" id="PTHR43289:SF6">
    <property type="entry name" value="SERINE_THREONINE-PROTEIN KINASE NEKL-3"/>
    <property type="match status" value="1"/>
</dbReference>
<evidence type="ECO:0000313" key="11">
    <source>
        <dbReference type="EMBL" id="GAA0536472.1"/>
    </source>
</evidence>
<dbReference type="PROSITE" id="PS50011">
    <property type="entry name" value="PROTEIN_KINASE_DOM"/>
    <property type="match status" value="1"/>
</dbReference>
<comment type="caution">
    <text evidence="11">The sequence shown here is derived from an EMBL/GenBank/DDBJ whole genome shotgun (WGS) entry which is preliminary data.</text>
</comment>
<dbReference type="Gene3D" id="1.10.510.10">
    <property type="entry name" value="Transferase(Phosphotransferase) domain 1"/>
    <property type="match status" value="1"/>
</dbReference>
<dbReference type="GO" id="GO:0016301">
    <property type="term" value="F:kinase activity"/>
    <property type="evidence" value="ECO:0007669"/>
    <property type="project" value="UniProtKB-KW"/>
</dbReference>
<feature type="transmembrane region" description="Helical" evidence="9">
    <location>
        <begin position="65"/>
        <end position="89"/>
    </location>
</feature>
<dbReference type="SMART" id="SM00220">
    <property type="entry name" value="S_TKc"/>
    <property type="match status" value="1"/>
</dbReference>
<sequence>MELVVALVSRLLSWLRWSVVPGTCPGGWTWATAACGAVFACLPLAGAVGVAVVRRRTGNAYSLRTVVPFAAVGVVFGAVLPLAAFTAVARLYEQAAAGTVPAGLRSADVASMGNSHCVLPPEIDYLGTPTALLDEVTNTAAPLRLAAYGATLVLPLLSLLVVRVQAVLAFRRGPLWPARLLWLPFAVFAVLSTWLSANTAALLWLGFLPAALVGCVLVRLVGEPGLGVLHPKPEREPPPRVPPPGPARSRTAVQPATAAEPRPMAAEPPTATEPPLMATQRHPPAEPPPDVPAGAGGHRFRRIRRLGHGGFGSVWLAMDDQLGRMVAVKIANTDDEMSVQRTLREARALAAVNHPNCVHVYDVVDDETGLAIVMEYIRGQGLSELVTTGGRLTDVAAARLWTTLAGALAAAHEQGVLHRDIKPSNVIVDGSGAPHLIDFGIARAQGDVTLTSPGTMVGTPDYLAPETAIGTAATPASDAWQLAATVSYALTGEPPRGRRESQMSSLMAAAHAAPCTRLPERSAHRGLLLASLGADPAARPGLAVVQEELQRWLARGHLAATGPVTEQVSR</sequence>
<protein>
    <recommendedName>
        <fullName evidence="1">non-specific serine/threonine protein kinase</fullName>
        <ecNumber evidence="1">2.7.11.1</ecNumber>
    </recommendedName>
</protein>
<feature type="domain" description="Protein kinase" evidence="10">
    <location>
        <begin position="300"/>
        <end position="553"/>
    </location>
</feature>
<evidence type="ECO:0000256" key="5">
    <source>
        <dbReference type="ARBA" id="ARBA00022777"/>
    </source>
</evidence>
<proteinExistence type="predicted"/>
<dbReference type="Proteomes" id="UP001500729">
    <property type="component" value="Unassembled WGS sequence"/>
</dbReference>
<accession>A0ABP3N5G2</accession>
<dbReference type="InterPro" id="IPR008271">
    <property type="entry name" value="Ser/Thr_kinase_AS"/>
</dbReference>
<name>A0ABP3N5G2_SACER</name>
<dbReference type="PROSITE" id="PS00107">
    <property type="entry name" value="PROTEIN_KINASE_ATP"/>
    <property type="match status" value="1"/>
</dbReference>
<dbReference type="InterPro" id="IPR000719">
    <property type="entry name" value="Prot_kinase_dom"/>
</dbReference>
<evidence type="ECO:0000256" key="2">
    <source>
        <dbReference type="ARBA" id="ARBA00022527"/>
    </source>
</evidence>
<feature type="transmembrane region" description="Helical" evidence="9">
    <location>
        <begin position="28"/>
        <end position="53"/>
    </location>
</feature>
<dbReference type="PANTHER" id="PTHR43289">
    <property type="entry name" value="MITOGEN-ACTIVATED PROTEIN KINASE KINASE KINASE 20-RELATED"/>
    <property type="match status" value="1"/>
</dbReference>
<keyword evidence="9" id="KW-0812">Transmembrane</keyword>
<gene>
    <name evidence="11" type="ORF">GCM10009533_39650</name>
</gene>
<evidence type="ECO:0000256" key="7">
    <source>
        <dbReference type="PROSITE-ProRule" id="PRU10141"/>
    </source>
</evidence>
<keyword evidence="9" id="KW-0472">Membrane</keyword>
<keyword evidence="5 11" id="KW-0418">Kinase</keyword>
<feature type="transmembrane region" description="Helical" evidence="9">
    <location>
        <begin position="145"/>
        <end position="164"/>
    </location>
</feature>
<dbReference type="SUPFAM" id="SSF56112">
    <property type="entry name" value="Protein kinase-like (PK-like)"/>
    <property type="match status" value="1"/>
</dbReference>
<evidence type="ECO:0000256" key="9">
    <source>
        <dbReference type="SAM" id="Phobius"/>
    </source>
</evidence>
<dbReference type="PROSITE" id="PS00108">
    <property type="entry name" value="PROTEIN_KINASE_ST"/>
    <property type="match status" value="1"/>
</dbReference>
<evidence type="ECO:0000313" key="12">
    <source>
        <dbReference type="Proteomes" id="UP001500729"/>
    </source>
</evidence>
<feature type="binding site" evidence="7">
    <location>
        <position position="329"/>
    </location>
    <ligand>
        <name>ATP</name>
        <dbReference type="ChEBI" id="CHEBI:30616"/>
    </ligand>
</feature>
<keyword evidence="9" id="KW-1133">Transmembrane helix</keyword>
<feature type="region of interest" description="Disordered" evidence="8">
    <location>
        <begin position="228"/>
        <end position="295"/>
    </location>
</feature>
<keyword evidence="6 7" id="KW-0067">ATP-binding</keyword>
<organism evidence="11 12">
    <name type="scientific">Saccharopolyspora erythraea</name>
    <name type="common">Streptomyces erythraeus</name>
    <dbReference type="NCBI Taxonomy" id="1836"/>
    <lineage>
        <taxon>Bacteria</taxon>
        <taxon>Bacillati</taxon>
        <taxon>Actinomycetota</taxon>
        <taxon>Actinomycetes</taxon>
        <taxon>Pseudonocardiales</taxon>
        <taxon>Pseudonocardiaceae</taxon>
        <taxon>Saccharopolyspora</taxon>
    </lineage>
</organism>
<feature type="transmembrane region" description="Helical" evidence="9">
    <location>
        <begin position="176"/>
        <end position="195"/>
    </location>
</feature>
<evidence type="ECO:0000256" key="4">
    <source>
        <dbReference type="ARBA" id="ARBA00022741"/>
    </source>
</evidence>
<feature type="compositionally biased region" description="Low complexity" evidence="8">
    <location>
        <begin position="255"/>
        <end position="279"/>
    </location>
</feature>
<reference evidence="12" key="1">
    <citation type="journal article" date="2019" name="Int. J. Syst. Evol. Microbiol.">
        <title>The Global Catalogue of Microorganisms (GCM) 10K type strain sequencing project: providing services to taxonomists for standard genome sequencing and annotation.</title>
        <authorList>
            <consortium name="The Broad Institute Genomics Platform"/>
            <consortium name="The Broad Institute Genome Sequencing Center for Infectious Disease"/>
            <person name="Wu L."/>
            <person name="Ma J."/>
        </authorList>
    </citation>
    <scope>NUCLEOTIDE SEQUENCE [LARGE SCALE GENOMIC DNA]</scope>
    <source>
        <strain evidence="12">JCM 10303</strain>
    </source>
</reference>
<keyword evidence="12" id="KW-1185">Reference proteome</keyword>
<dbReference type="InterPro" id="IPR011009">
    <property type="entry name" value="Kinase-like_dom_sf"/>
</dbReference>
<evidence type="ECO:0000256" key="3">
    <source>
        <dbReference type="ARBA" id="ARBA00022679"/>
    </source>
</evidence>
<evidence type="ECO:0000259" key="10">
    <source>
        <dbReference type="PROSITE" id="PS50011"/>
    </source>
</evidence>
<dbReference type="CDD" id="cd14014">
    <property type="entry name" value="STKc_PknB_like"/>
    <property type="match status" value="1"/>
</dbReference>
<evidence type="ECO:0000256" key="6">
    <source>
        <dbReference type="ARBA" id="ARBA00022840"/>
    </source>
</evidence>
<dbReference type="InterPro" id="IPR017441">
    <property type="entry name" value="Protein_kinase_ATP_BS"/>
</dbReference>
<dbReference type="Pfam" id="PF00069">
    <property type="entry name" value="Pkinase"/>
    <property type="match status" value="1"/>
</dbReference>
<dbReference type="Gene3D" id="3.30.200.20">
    <property type="entry name" value="Phosphorylase Kinase, domain 1"/>
    <property type="match status" value="1"/>
</dbReference>
<evidence type="ECO:0000256" key="1">
    <source>
        <dbReference type="ARBA" id="ARBA00012513"/>
    </source>
</evidence>